<dbReference type="SUPFAM" id="SSF55874">
    <property type="entry name" value="ATPase domain of HSP90 chaperone/DNA topoisomerase II/histidine kinase"/>
    <property type="match status" value="1"/>
</dbReference>
<gene>
    <name evidence="5" type="ORF">KI810_10065</name>
</gene>
<dbReference type="InterPro" id="IPR029016">
    <property type="entry name" value="GAF-like_dom_sf"/>
</dbReference>
<dbReference type="SUPFAM" id="SSF47384">
    <property type="entry name" value="Homodimeric domain of signal transducing histidine kinase"/>
    <property type="match status" value="1"/>
</dbReference>
<dbReference type="PANTHER" id="PTHR45569">
    <property type="entry name" value="SENSOR PROTEIN KDPD"/>
    <property type="match status" value="1"/>
</dbReference>
<evidence type="ECO:0000256" key="2">
    <source>
        <dbReference type="ARBA" id="ARBA00012438"/>
    </source>
</evidence>
<dbReference type="Gene3D" id="1.10.287.130">
    <property type="match status" value="1"/>
</dbReference>
<dbReference type="Gene3D" id="3.30.450.40">
    <property type="match status" value="1"/>
</dbReference>
<evidence type="ECO:0000256" key="1">
    <source>
        <dbReference type="ARBA" id="ARBA00000085"/>
    </source>
</evidence>
<dbReference type="Proteomes" id="UP000756860">
    <property type="component" value="Unassembled WGS sequence"/>
</dbReference>
<evidence type="ECO:0000259" key="4">
    <source>
        <dbReference type="PROSITE" id="PS50109"/>
    </source>
</evidence>
<dbReference type="PANTHER" id="PTHR45569:SF1">
    <property type="entry name" value="SENSOR PROTEIN KDPD"/>
    <property type="match status" value="1"/>
</dbReference>
<proteinExistence type="predicted"/>
<sequence>MEFACCWTKKELAPEECPNIAEGEEELYSVHRRRVMEKCLDCPLFANDLLRFKESGHPLAEIFSIVVSEFLDQKSQLQSLGGFLSSKTREIKFLHELSLVLQTSVDLDEVLSVAMTAITAGKGFGMNRAFLLMTDKERQALRGYLGVGPRTMEEAWHIWEDVNRSNLTLRDMARLFQKNKLSSEKVKFNDILERLSVPLRDQQHVFNRALRERKPILVENAFSNPDIDPDLAQLLGVDSFLIMPLISRHRRIGLIIADNCITRKPITSQDLQSMETFAFPVAFALERAFLYERLQEEIDKLTVVNIKLKEQQELIVKMEKMALVGRITSSIAHSIRNPLMIIGGFARSLLKNMEQDDSKRDYLETIVHEAKQLEGVLEEVLTYSESLYPALDAWDINQLISGVRDDLAGHLARRGVTCMLELAPELPKVSIDYRQISYCIKTIITSALETATAEGEIVIRTWRDDGVVVVKISDNGTPLSPEMVETLTTPFMVTQNLGTGVGLPLCKTILEKHGSPFIIESSPEGGTHYIIRLPIKEEM</sequence>
<dbReference type="Pfam" id="PF00512">
    <property type="entry name" value="HisKA"/>
    <property type="match status" value="1"/>
</dbReference>
<comment type="catalytic activity">
    <reaction evidence="1">
        <text>ATP + protein L-histidine = ADP + protein N-phospho-L-histidine.</text>
        <dbReference type="EC" id="2.7.13.3"/>
    </reaction>
</comment>
<dbReference type="RefSeq" id="WP_214175399.1">
    <property type="nucleotide sequence ID" value="NZ_JAHCVK010000003.1"/>
</dbReference>
<comment type="caution">
    <text evidence="5">The sequence shown here is derived from an EMBL/GenBank/DDBJ whole genome shotgun (WGS) entry which is preliminary data.</text>
</comment>
<accession>A0ABS5SDF5</accession>
<dbReference type="Pfam" id="PF13185">
    <property type="entry name" value="GAF_2"/>
    <property type="match status" value="1"/>
</dbReference>
<dbReference type="InterPro" id="IPR004358">
    <property type="entry name" value="Sig_transdc_His_kin-like_C"/>
</dbReference>
<dbReference type="SMART" id="SM00065">
    <property type="entry name" value="GAF"/>
    <property type="match status" value="1"/>
</dbReference>
<dbReference type="Pfam" id="PF02518">
    <property type="entry name" value="HATPase_c"/>
    <property type="match status" value="1"/>
</dbReference>
<dbReference type="InterPro" id="IPR036097">
    <property type="entry name" value="HisK_dim/P_sf"/>
</dbReference>
<dbReference type="InterPro" id="IPR005467">
    <property type="entry name" value="His_kinase_dom"/>
</dbReference>
<dbReference type="EC" id="2.7.13.3" evidence="2"/>
<evidence type="ECO:0000313" key="5">
    <source>
        <dbReference type="EMBL" id="MBT0653400.1"/>
    </source>
</evidence>
<dbReference type="InterPro" id="IPR036890">
    <property type="entry name" value="HATPase_C_sf"/>
</dbReference>
<dbReference type="InterPro" id="IPR052023">
    <property type="entry name" value="Histidine_kinase_KdpD"/>
</dbReference>
<dbReference type="SUPFAM" id="SSF55781">
    <property type="entry name" value="GAF domain-like"/>
    <property type="match status" value="1"/>
</dbReference>
<evidence type="ECO:0000256" key="3">
    <source>
        <dbReference type="ARBA" id="ARBA00022553"/>
    </source>
</evidence>
<dbReference type="CDD" id="cd00082">
    <property type="entry name" value="HisKA"/>
    <property type="match status" value="1"/>
</dbReference>
<reference evidence="5 6" key="1">
    <citation type="submission" date="2021-05" db="EMBL/GenBank/DDBJ databases">
        <title>The draft genome of Geobacter luticola JCM 17780.</title>
        <authorList>
            <person name="Xu Z."/>
            <person name="Masuda Y."/>
            <person name="Itoh H."/>
            <person name="Senoo K."/>
        </authorList>
    </citation>
    <scope>NUCLEOTIDE SEQUENCE [LARGE SCALE GENOMIC DNA]</scope>
    <source>
        <strain evidence="5 6">JCM 17780</strain>
    </source>
</reference>
<dbReference type="InterPro" id="IPR003594">
    <property type="entry name" value="HATPase_dom"/>
</dbReference>
<dbReference type="SMART" id="SM00387">
    <property type="entry name" value="HATPase_c"/>
    <property type="match status" value="1"/>
</dbReference>
<dbReference type="PRINTS" id="PR00344">
    <property type="entry name" value="BCTRLSENSOR"/>
</dbReference>
<keyword evidence="6" id="KW-1185">Reference proteome</keyword>
<dbReference type="SMART" id="SM00388">
    <property type="entry name" value="HisKA"/>
    <property type="match status" value="1"/>
</dbReference>
<evidence type="ECO:0000313" key="6">
    <source>
        <dbReference type="Proteomes" id="UP000756860"/>
    </source>
</evidence>
<keyword evidence="3" id="KW-0597">Phosphoprotein</keyword>
<dbReference type="PROSITE" id="PS50109">
    <property type="entry name" value="HIS_KIN"/>
    <property type="match status" value="1"/>
</dbReference>
<protein>
    <recommendedName>
        <fullName evidence="2">histidine kinase</fullName>
        <ecNumber evidence="2">2.7.13.3</ecNumber>
    </recommendedName>
</protein>
<dbReference type="EMBL" id="JAHCVK010000003">
    <property type="protein sequence ID" value="MBT0653400.1"/>
    <property type="molecule type" value="Genomic_DNA"/>
</dbReference>
<organism evidence="5 6">
    <name type="scientific">Geomobilimonas luticola</name>
    <dbReference type="NCBI Taxonomy" id="1114878"/>
    <lineage>
        <taxon>Bacteria</taxon>
        <taxon>Pseudomonadati</taxon>
        <taxon>Thermodesulfobacteriota</taxon>
        <taxon>Desulfuromonadia</taxon>
        <taxon>Geobacterales</taxon>
        <taxon>Geobacteraceae</taxon>
        <taxon>Geomobilimonas</taxon>
    </lineage>
</organism>
<dbReference type="InterPro" id="IPR003661">
    <property type="entry name" value="HisK_dim/P_dom"/>
</dbReference>
<dbReference type="InterPro" id="IPR003018">
    <property type="entry name" value="GAF"/>
</dbReference>
<feature type="domain" description="Histidine kinase" evidence="4">
    <location>
        <begin position="330"/>
        <end position="537"/>
    </location>
</feature>
<name>A0ABS5SDF5_9BACT</name>
<dbReference type="Gene3D" id="3.30.565.10">
    <property type="entry name" value="Histidine kinase-like ATPase, C-terminal domain"/>
    <property type="match status" value="1"/>
</dbReference>